<accession>A0A9P4LQ94</accession>
<dbReference type="SUPFAM" id="SSF57850">
    <property type="entry name" value="RING/U-box"/>
    <property type="match status" value="1"/>
</dbReference>
<evidence type="ECO:0000256" key="1">
    <source>
        <dbReference type="SAM" id="Phobius"/>
    </source>
</evidence>
<dbReference type="Proteomes" id="UP000799777">
    <property type="component" value="Unassembled WGS sequence"/>
</dbReference>
<keyword evidence="4" id="KW-1185">Reference proteome</keyword>
<keyword evidence="2" id="KW-0732">Signal</keyword>
<proteinExistence type="predicted"/>
<sequence length="423" mass="46391">MICGLDTRLQLGDGCLLLLCLWVVASHAAYTSVKVSVGQLDQASFAGDSSVDEFDDEGTLSISVGHHQFVLLGDDAVVELVVLVEERHFGQETRQLAVVARRIYVISSLSLGSSSAIRRLNCLSSLARRILSTPYVRNPLVLRVSGHSGAIITRKAMVRSYIVPCIVVIAGWCRVVRMFVSPKVCIYPGAFITLSFIGTIVFRVMLLSLLLASQSTCSALRDKEVRSTKSQCSVISRMSSNKGKSSIKIEKLSITALDYEVRKHRSIGLASRPECAICDEAIPTNAEILFTKRKHSVHRLCAADHFAGLARECLFAACDVTIEPPPVDCRSLEDEDDATPFCTICQGTDCDSVISDCAHTFHKYCLLEAFLAAEAEVAHRGMIDSIVATLNVDHVEALSMARHSVIFLSHVRFRKQRSRVSSK</sequence>
<protein>
    <recommendedName>
        <fullName evidence="5">RING-type domain-containing protein</fullName>
    </recommendedName>
</protein>
<evidence type="ECO:0000256" key="2">
    <source>
        <dbReference type="SAM" id="SignalP"/>
    </source>
</evidence>
<comment type="caution">
    <text evidence="3">The sequence shown here is derived from an EMBL/GenBank/DDBJ whole genome shotgun (WGS) entry which is preliminary data.</text>
</comment>
<feature type="chain" id="PRO_5040300870" description="RING-type domain-containing protein" evidence="2">
    <location>
        <begin position="29"/>
        <end position="423"/>
    </location>
</feature>
<gene>
    <name evidence="3" type="ORF">EK21DRAFT_85784</name>
</gene>
<evidence type="ECO:0000313" key="4">
    <source>
        <dbReference type="Proteomes" id="UP000799777"/>
    </source>
</evidence>
<reference evidence="3" key="1">
    <citation type="journal article" date="2020" name="Stud. Mycol.">
        <title>101 Dothideomycetes genomes: a test case for predicting lifestyles and emergence of pathogens.</title>
        <authorList>
            <person name="Haridas S."/>
            <person name="Albert R."/>
            <person name="Binder M."/>
            <person name="Bloem J."/>
            <person name="Labutti K."/>
            <person name="Salamov A."/>
            <person name="Andreopoulos B."/>
            <person name="Baker S."/>
            <person name="Barry K."/>
            <person name="Bills G."/>
            <person name="Bluhm B."/>
            <person name="Cannon C."/>
            <person name="Castanera R."/>
            <person name="Culley D."/>
            <person name="Daum C."/>
            <person name="Ezra D."/>
            <person name="Gonzalez J."/>
            <person name="Henrissat B."/>
            <person name="Kuo A."/>
            <person name="Liang C."/>
            <person name="Lipzen A."/>
            <person name="Lutzoni F."/>
            <person name="Magnuson J."/>
            <person name="Mondo S."/>
            <person name="Nolan M."/>
            <person name="Ohm R."/>
            <person name="Pangilinan J."/>
            <person name="Park H.-J."/>
            <person name="Ramirez L."/>
            <person name="Alfaro M."/>
            <person name="Sun H."/>
            <person name="Tritt A."/>
            <person name="Yoshinaga Y."/>
            <person name="Zwiers L.-H."/>
            <person name="Turgeon B."/>
            <person name="Goodwin S."/>
            <person name="Spatafora J."/>
            <person name="Crous P."/>
            <person name="Grigoriev I."/>
        </authorList>
    </citation>
    <scope>NUCLEOTIDE SEQUENCE</scope>
    <source>
        <strain evidence="3">CBS 110217</strain>
    </source>
</reference>
<keyword evidence="1" id="KW-1133">Transmembrane helix</keyword>
<feature type="transmembrane region" description="Helical" evidence="1">
    <location>
        <begin position="161"/>
        <end position="180"/>
    </location>
</feature>
<evidence type="ECO:0008006" key="5">
    <source>
        <dbReference type="Google" id="ProtNLM"/>
    </source>
</evidence>
<evidence type="ECO:0000313" key="3">
    <source>
        <dbReference type="EMBL" id="KAF2033978.1"/>
    </source>
</evidence>
<organism evidence="3 4">
    <name type="scientific">Setomelanomma holmii</name>
    <dbReference type="NCBI Taxonomy" id="210430"/>
    <lineage>
        <taxon>Eukaryota</taxon>
        <taxon>Fungi</taxon>
        <taxon>Dikarya</taxon>
        <taxon>Ascomycota</taxon>
        <taxon>Pezizomycotina</taxon>
        <taxon>Dothideomycetes</taxon>
        <taxon>Pleosporomycetidae</taxon>
        <taxon>Pleosporales</taxon>
        <taxon>Pleosporineae</taxon>
        <taxon>Phaeosphaeriaceae</taxon>
        <taxon>Setomelanomma</taxon>
    </lineage>
</organism>
<feature type="transmembrane region" description="Helical" evidence="1">
    <location>
        <begin position="186"/>
        <end position="211"/>
    </location>
</feature>
<feature type="signal peptide" evidence="2">
    <location>
        <begin position="1"/>
        <end position="28"/>
    </location>
</feature>
<name>A0A9P4LQ94_9PLEO</name>
<dbReference type="EMBL" id="ML978163">
    <property type="protein sequence ID" value="KAF2033978.1"/>
    <property type="molecule type" value="Genomic_DNA"/>
</dbReference>
<keyword evidence="1" id="KW-0472">Membrane</keyword>
<keyword evidence="1" id="KW-0812">Transmembrane</keyword>
<dbReference type="AlphaFoldDB" id="A0A9P4LQ94"/>